<gene>
    <name evidence="4" type="ORF">DES53_104346</name>
</gene>
<dbReference type="CDD" id="cd07820">
    <property type="entry name" value="SRPBCC_3"/>
    <property type="match status" value="1"/>
</dbReference>
<comment type="similarity">
    <text evidence="1">Belongs to the ribosome association toxin RatA family.</text>
</comment>
<feature type="domain" description="Coenzyme Q-binding protein COQ10 START" evidence="3">
    <location>
        <begin position="11"/>
        <end position="119"/>
    </location>
</feature>
<keyword evidence="5" id="KW-1185">Reference proteome</keyword>
<dbReference type="OrthoDB" id="9801773at2"/>
<sequence>MPTFRTECILEASPQALFEFHNNPANLTKVMPPTSRLVELRADERAVEGGVIELRMRELGILPMCWKCRWKRVEPPHLLVDEMMEGPFKTFVHHHRFEVMDKMRTRMVDEIHYASRGGWLGHLFGITLFRIYLTMMFAWRKRRMRELFGGS</sequence>
<evidence type="ECO:0000256" key="1">
    <source>
        <dbReference type="ARBA" id="ARBA00008918"/>
    </source>
</evidence>
<dbReference type="InterPro" id="IPR023393">
    <property type="entry name" value="START-like_dom_sf"/>
</dbReference>
<keyword evidence="2" id="KW-0472">Membrane</keyword>
<keyword evidence="2" id="KW-1133">Transmembrane helix</keyword>
<dbReference type="AlphaFoldDB" id="A0A366HPK9"/>
<dbReference type="InterPro" id="IPR005031">
    <property type="entry name" value="COQ10_START"/>
</dbReference>
<dbReference type="Proteomes" id="UP000253426">
    <property type="component" value="Unassembled WGS sequence"/>
</dbReference>
<accession>A0A366HPK9</accession>
<evidence type="ECO:0000256" key="2">
    <source>
        <dbReference type="SAM" id="Phobius"/>
    </source>
</evidence>
<dbReference type="Gene3D" id="3.30.530.20">
    <property type="match status" value="1"/>
</dbReference>
<proteinExistence type="inferred from homology"/>
<evidence type="ECO:0000259" key="3">
    <source>
        <dbReference type="Pfam" id="PF03364"/>
    </source>
</evidence>
<dbReference type="SUPFAM" id="SSF55961">
    <property type="entry name" value="Bet v1-like"/>
    <property type="match status" value="1"/>
</dbReference>
<reference evidence="4 5" key="1">
    <citation type="submission" date="2018-06" db="EMBL/GenBank/DDBJ databases">
        <title>Genomic Encyclopedia of Type Strains, Phase IV (KMG-IV): sequencing the most valuable type-strain genomes for metagenomic binning, comparative biology and taxonomic classification.</title>
        <authorList>
            <person name="Goeker M."/>
        </authorList>
    </citation>
    <scope>NUCLEOTIDE SEQUENCE [LARGE SCALE GENOMIC DNA]</scope>
    <source>
        <strain evidence="4 5">DSM 25532</strain>
    </source>
</reference>
<dbReference type="RefSeq" id="WP_113958919.1">
    <property type="nucleotide sequence ID" value="NZ_QNRR01000004.1"/>
</dbReference>
<evidence type="ECO:0000313" key="4">
    <source>
        <dbReference type="EMBL" id="RBP44525.1"/>
    </source>
</evidence>
<keyword evidence="2" id="KW-0812">Transmembrane</keyword>
<dbReference type="Pfam" id="PF03364">
    <property type="entry name" value="Polyketide_cyc"/>
    <property type="match status" value="1"/>
</dbReference>
<name>A0A366HPK9_9BACT</name>
<dbReference type="EMBL" id="QNRR01000004">
    <property type="protein sequence ID" value="RBP44525.1"/>
    <property type="molecule type" value="Genomic_DNA"/>
</dbReference>
<feature type="transmembrane region" description="Helical" evidence="2">
    <location>
        <begin position="119"/>
        <end position="139"/>
    </location>
</feature>
<protein>
    <submittedName>
        <fullName evidence="4">Ligand-binding SRPBCC domain-containing protein</fullName>
    </submittedName>
</protein>
<evidence type="ECO:0000313" key="5">
    <source>
        <dbReference type="Proteomes" id="UP000253426"/>
    </source>
</evidence>
<organism evidence="4 5">
    <name type="scientific">Roseimicrobium gellanilyticum</name>
    <dbReference type="NCBI Taxonomy" id="748857"/>
    <lineage>
        <taxon>Bacteria</taxon>
        <taxon>Pseudomonadati</taxon>
        <taxon>Verrucomicrobiota</taxon>
        <taxon>Verrucomicrobiia</taxon>
        <taxon>Verrucomicrobiales</taxon>
        <taxon>Verrucomicrobiaceae</taxon>
        <taxon>Roseimicrobium</taxon>
    </lineage>
</organism>
<comment type="caution">
    <text evidence="4">The sequence shown here is derived from an EMBL/GenBank/DDBJ whole genome shotgun (WGS) entry which is preliminary data.</text>
</comment>